<accession>A0A2K8NUR7</accession>
<organism evidence="1 2">
    <name type="scientific">Williamsoniiplasma luminosum</name>
    <dbReference type="NCBI Taxonomy" id="214888"/>
    <lineage>
        <taxon>Bacteria</taxon>
        <taxon>Bacillati</taxon>
        <taxon>Mycoplasmatota</taxon>
        <taxon>Mollicutes</taxon>
        <taxon>Entomoplasmatales</taxon>
        <taxon>Williamsoniiplasma</taxon>
    </lineage>
</organism>
<keyword evidence="2" id="KW-1185">Reference proteome</keyword>
<dbReference type="Proteomes" id="UP000232063">
    <property type="component" value="Chromosome"/>
</dbReference>
<proteinExistence type="predicted"/>
<evidence type="ECO:0000313" key="2">
    <source>
        <dbReference type="Proteomes" id="UP000232063"/>
    </source>
</evidence>
<dbReference type="EMBL" id="CP024963">
    <property type="protein sequence ID" value="ATZ17286.1"/>
    <property type="molecule type" value="Genomic_DNA"/>
</dbReference>
<evidence type="ECO:0000313" key="1">
    <source>
        <dbReference type="EMBL" id="ATZ17286.1"/>
    </source>
</evidence>
<reference evidence="1 2" key="1">
    <citation type="submission" date="2017-11" db="EMBL/GenBank/DDBJ databases">
        <title>Genome sequence of Entomoplasma luminosum PIMN-1 (ATCC 49195).</title>
        <authorList>
            <person name="Lo W.-S."/>
            <person name="Gasparich G.E."/>
            <person name="Kuo C.-H."/>
        </authorList>
    </citation>
    <scope>NUCLEOTIDE SEQUENCE [LARGE SCALE GENOMIC DNA]</scope>
    <source>
        <strain evidence="1 2">PIMN-1</strain>
    </source>
</reference>
<gene>
    <name evidence="1" type="ORF">ELUMI_v1c05620</name>
</gene>
<sequence>MKKFKLHGLTNKVKVKKNKVVKKSSKKVDYFIDRENENNFYQQSRKFILHFNPQ</sequence>
<dbReference type="AlphaFoldDB" id="A0A2K8NUR7"/>
<protein>
    <submittedName>
        <fullName evidence="1">Uncharacterized protein</fullName>
    </submittedName>
</protein>
<dbReference type="KEGG" id="elj:ELUMI_v1c05620"/>
<name>A0A2K8NUR7_9MOLU</name>